<dbReference type="STRING" id="1797197.A2Y75_10195"/>
<comment type="caution">
    <text evidence="3">The sequence shown here is derived from an EMBL/GenBank/DDBJ whole genome shotgun (WGS) entry which is preliminary data.</text>
</comment>
<evidence type="ECO:0000259" key="2">
    <source>
        <dbReference type="Pfam" id="PF12697"/>
    </source>
</evidence>
<dbReference type="GO" id="GO:0016787">
    <property type="term" value="F:hydrolase activity"/>
    <property type="evidence" value="ECO:0007669"/>
    <property type="project" value="UniProtKB-KW"/>
</dbReference>
<dbReference type="PANTHER" id="PTHR43798:SF31">
    <property type="entry name" value="AB HYDROLASE SUPERFAMILY PROTEIN YCLE"/>
    <property type="match status" value="1"/>
</dbReference>
<keyword evidence="1 3" id="KW-0378">Hydrolase</keyword>
<gene>
    <name evidence="3" type="ORF">A2Y75_10195</name>
</gene>
<dbReference type="InterPro" id="IPR050266">
    <property type="entry name" value="AB_hydrolase_sf"/>
</dbReference>
<dbReference type="Gene3D" id="3.40.50.1820">
    <property type="entry name" value="alpha/beta hydrolase"/>
    <property type="match status" value="1"/>
</dbReference>
<dbReference type="AlphaFoldDB" id="A0A1F2WNX5"/>
<protein>
    <submittedName>
        <fullName evidence="3">Alpha/beta hydrolase</fullName>
    </submittedName>
</protein>
<dbReference type="Proteomes" id="UP000177876">
    <property type="component" value="Unassembled WGS sequence"/>
</dbReference>
<dbReference type="SUPFAM" id="SSF53474">
    <property type="entry name" value="alpha/beta-Hydrolases"/>
    <property type="match status" value="1"/>
</dbReference>
<proteinExistence type="predicted"/>
<accession>A0A1F2WNX5</accession>
<dbReference type="PANTHER" id="PTHR43798">
    <property type="entry name" value="MONOACYLGLYCEROL LIPASE"/>
    <property type="match status" value="1"/>
</dbReference>
<dbReference type="EMBL" id="MELK01000021">
    <property type="protein sequence ID" value="OFW58548.1"/>
    <property type="molecule type" value="Genomic_DNA"/>
</dbReference>
<name>A0A1F2WNX5_9ACTN</name>
<evidence type="ECO:0000313" key="4">
    <source>
        <dbReference type="Proteomes" id="UP000177876"/>
    </source>
</evidence>
<evidence type="ECO:0000313" key="3">
    <source>
        <dbReference type="EMBL" id="OFW58548.1"/>
    </source>
</evidence>
<reference evidence="3 4" key="1">
    <citation type="journal article" date="2016" name="Nat. Commun.">
        <title>Thousands of microbial genomes shed light on interconnected biogeochemical processes in an aquifer system.</title>
        <authorList>
            <person name="Anantharaman K."/>
            <person name="Brown C.T."/>
            <person name="Hug L.A."/>
            <person name="Sharon I."/>
            <person name="Castelle C.J."/>
            <person name="Probst A.J."/>
            <person name="Thomas B.C."/>
            <person name="Singh A."/>
            <person name="Wilkins M.J."/>
            <person name="Karaoz U."/>
            <person name="Brodie E.L."/>
            <person name="Williams K.H."/>
            <person name="Hubbard S.S."/>
            <person name="Banfield J.F."/>
        </authorList>
    </citation>
    <scope>NUCLEOTIDE SEQUENCE [LARGE SCALE GENOMIC DNA]</scope>
</reference>
<sequence length="267" mass="29694">MDAGNNLRIYSDPPYRTAVIHGGPGAAGEMAPVARELSGETGVLEPLQTATSLEGLIQELLLVLEEKASTPATLIGWSWGAWLSYMLAARCPQVVERLILVGTPPFEEKYAEDIMKTRLSRLAEGERDRLLSLMHLLETPDSGDKNSILADFAGLVAKADSYDPLPRQEEITAFRYDIYRNVWEEAYMLRSSGELLRLGESIKCPIVAIHGDFDPHPYEGVVVSLSQVVARFRFVLLPKCGHYPWQERAARSRFYEALRQELGTGGS</sequence>
<dbReference type="InterPro" id="IPR029058">
    <property type="entry name" value="AB_hydrolase_fold"/>
</dbReference>
<dbReference type="GO" id="GO:0016020">
    <property type="term" value="C:membrane"/>
    <property type="evidence" value="ECO:0007669"/>
    <property type="project" value="TreeGrafter"/>
</dbReference>
<evidence type="ECO:0000256" key="1">
    <source>
        <dbReference type="ARBA" id="ARBA00022801"/>
    </source>
</evidence>
<organism evidence="3 4">
    <name type="scientific">Candidatus Solincola sediminis</name>
    <dbReference type="NCBI Taxonomy" id="1797199"/>
    <lineage>
        <taxon>Bacteria</taxon>
        <taxon>Bacillati</taxon>
        <taxon>Actinomycetota</taxon>
        <taxon>Candidatus Geothermincolia</taxon>
        <taxon>Candidatus Geothermincolales</taxon>
        <taxon>Candidatus Geothermincolaceae</taxon>
        <taxon>Candidatus Solincola</taxon>
    </lineage>
</organism>
<dbReference type="Pfam" id="PF12697">
    <property type="entry name" value="Abhydrolase_6"/>
    <property type="match status" value="1"/>
</dbReference>
<dbReference type="InterPro" id="IPR000073">
    <property type="entry name" value="AB_hydrolase_1"/>
</dbReference>
<feature type="domain" description="AB hydrolase-1" evidence="2">
    <location>
        <begin position="53"/>
        <end position="250"/>
    </location>
</feature>